<dbReference type="Pfam" id="PF04542">
    <property type="entry name" value="Sigma70_r2"/>
    <property type="match status" value="1"/>
</dbReference>
<dbReference type="RefSeq" id="WP_077028511.1">
    <property type="nucleotide sequence ID" value="NZ_CP017641.1"/>
</dbReference>
<reference evidence="5 6" key="1">
    <citation type="journal article" date="2016" name="Front. Microbiol.">
        <title>Fuerstia marisgermanicae gen. nov., sp. nov., an Unusual Member of the Phylum Planctomycetes from the German Wadden Sea.</title>
        <authorList>
            <person name="Kohn T."/>
            <person name="Heuer A."/>
            <person name="Jogler M."/>
            <person name="Vollmers J."/>
            <person name="Boedeker C."/>
            <person name="Bunk B."/>
            <person name="Rast P."/>
            <person name="Borchert D."/>
            <person name="Glockner I."/>
            <person name="Freese H.M."/>
            <person name="Klenk H.P."/>
            <person name="Overmann J."/>
            <person name="Kaster A.K."/>
            <person name="Rohde M."/>
            <person name="Wiegand S."/>
            <person name="Jogler C."/>
        </authorList>
    </citation>
    <scope>NUCLEOTIDE SEQUENCE [LARGE SCALE GENOMIC DNA]</scope>
    <source>
        <strain evidence="5 6">NH11</strain>
    </source>
</reference>
<evidence type="ECO:0000256" key="1">
    <source>
        <dbReference type="ARBA" id="ARBA00023015"/>
    </source>
</evidence>
<evidence type="ECO:0000313" key="6">
    <source>
        <dbReference type="Proteomes" id="UP000187735"/>
    </source>
</evidence>
<dbReference type="PANTHER" id="PTHR43133:SF62">
    <property type="entry name" value="RNA POLYMERASE SIGMA FACTOR SIGZ"/>
    <property type="match status" value="1"/>
</dbReference>
<dbReference type="OrthoDB" id="257668at2"/>
<dbReference type="InterPro" id="IPR039425">
    <property type="entry name" value="RNA_pol_sigma-70-like"/>
</dbReference>
<evidence type="ECO:0000256" key="2">
    <source>
        <dbReference type="ARBA" id="ARBA00023082"/>
    </source>
</evidence>
<dbReference type="InterPro" id="IPR013325">
    <property type="entry name" value="RNA_pol_sigma_r2"/>
</dbReference>
<sequence length="213" mass="23507">MPASESDKALVKRIRSGEGEAWQACIDQFEGRLLAFARSRLNDQSSAEDIVQETFMGFLKALPNYDDSTPLESFLFSIASHKLIDAMRRIGRRPTVPLLLQDSAGGVRREPSGGGRAASSMMRSHEKSFAESAVVEACLADLISDFKQSGAWERLQCVELIFVLGWANKDVARRLGTTEQAVANHKFFVVSKLKESAKKARLQNVNLDGMGLE</sequence>
<keyword evidence="1" id="KW-0805">Transcription regulation</keyword>
<dbReference type="Gene3D" id="1.10.1740.10">
    <property type="match status" value="1"/>
</dbReference>
<accession>A0A1P8WM03</accession>
<keyword evidence="3" id="KW-0804">Transcription</keyword>
<evidence type="ECO:0000313" key="5">
    <source>
        <dbReference type="EMBL" id="APZ95084.1"/>
    </source>
</evidence>
<dbReference type="STRING" id="1891926.Fuma_04738"/>
<keyword evidence="6" id="KW-1185">Reference proteome</keyword>
<dbReference type="Proteomes" id="UP000187735">
    <property type="component" value="Chromosome"/>
</dbReference>
<dbReference type="EMBL" id="CP017641">
    <property type="protein sequence ID" value="APZ95084.1"/>
    <property type="molecule type" value="Genomic_DNA"/>
</dbReference>
<dbReference type="InterPro" id="IPR007627">
    <property type="entry name" value="RNA_pol_sigma70_r2"/>
</dbReference>
<dbReference type="SUPFAM" id="SSF88946">
    <property type="entry name" value="Sigma2 domain of RNA polymerase sigma factors"/>
    <property type="match status" value="1"/>
</dbReference>
<dbReference type="NCBIfam" id="TIGR02937">
    <property type="entry name" value="sigma70-ECF"/>
    <property type="match status" value="1"/>
</dbReference>
<name>A0A1P8WM03_9PLAN</name>
<dbReference type="AlphaFoldDB" id="A0A1P8WM03"/>
<evidence type="ECO:0000256" key="3">
    <source>
        <dbReference type="ARBA" id="ARBA00023163"/>
    </source>
</evidence>
<dbReference type="GO" id="GO:0006352">
    <property type="term" value="P:DNA-templated transcription initiation"/>
    <property type="evidence" value="ECO:0007669"/>
    <property type="project" value="InterPro"/>
</dbReference>
<dbReference type="KEGG" id="fmr:Fuma_04738"/>
<organism evidence="5 6">
    <name type="scientific">Fuerstiella marisgermanici</name>
    <dbReference type="NCBI Taxonomy" id="1891926"/>
    <lineage>
        <taxon>Bacteria</taxon>
        <taxon>Pseudomonadati</taxon>
        <taxon>Planctomycetota</taxon>
        <taxon>Planctomycetia</taxon>
        <taxon>Planctomycetales</taxon>
        <taxon>Planctomycetaceae</taxon>
        <taxon>Fuerstiella</taxon>
    </lineage>
</organism>
<keyword evidence="2" id="KW-0731">Sigma factor</keyword>
<dbReference type="PANTHER" id="PTHR43133">
    <property type="entry name" value="RNA POLYMERASE ECF-TYPE SIGMA FACTO"/>
    <property type="match status" value="1"/>
</dbReference>
<feature type="domain" description="RNA polymerase sigma-70 region 2" evidence="4">
    <location>
        <begin position="26"/>
        <end position="92"/>
    </location>
</feature>
<dbReference type="GO" id="GO:0016987">
    <property type="term" value="F:sigma factor activity"/>
    <property type="evidence" value="ECO:0007669"/>
    <property type="project" value="UniProtKB-KW"/>
</dbReference>
<proteinExistence type="predicted"/>
<protein>
    <submittedName>
        <fullName evidence="5">RNA polymerase sigma-D factor</fullName>
    </submittedName>
</protein>
<evidence type="ECO:0000259" key="4">
    <source>
        <dbReference type="Pfam" id="PF04542"/>
    </source>
</evidence>
<gene>
    <name evidence="5" type="primary">sigD_2</name>
    <name evidence="5" type="ORF">Fuma_04738</name>
</gene>
<dbReference type="InterPro" id="IPR014284">
    <property type="entry name" value="RNA_pol_sigma-70_dom"/>
</dbReference>